<dbReference type="STRING" id="523791.Kkor_0812"/>
<reference evidence="1 2" key="1">
    <citation type="journal article" date="2009" name="Stand. Genomic Sci.">
        <title>Complete genome sequence of Kangiella koreensis type strain (SW-125).</title>
        <authorList>
            <person name="Han C."/>
            <person name="Sikorski J."/>
            <person name="Lapidus A."/>
            <person name="Nolan M."/>
            <person name="Glavina Del Rio T."/>
            <person name="Tice H."/>
            <person name="Cheng J.F."/>
            <person name="Lucas S."/>
            <person name="Chen F."/>
            <person name="Copeland A."/>
            <person name="Ivanova N."/>
            <person name="Mavromatis K."/>
            <person name="Ovchinnikova G."/>
            <person name="Pati A."/>
            <person name="Bruce D."/>
            <person name="Goodwin L."/>
            <person name="Pitluck S."/>
            <person name="Chen A."/>
            <person name="Palaniappan K."/>
            <person name="Land M."/>
            <person name="Hauser L."/>
            <person name="Chang Y.J."/>
            <person name="Jeffries C.D."/>
            <person name="Chain P."/>
            <person name="Saunders E."/>
            <person name="Brettin T."/>
            <person name="Goker M."/>
            <person name="Tindall B.J."/>
            <person name="Bristow J."/>
            <person name="Eisen J.A."/>
            <person name="Markowitz V."/>
            <person name="Hugenholtz P."/>
            <person name="Kyrpides N.C."/>
            <person name="Klenk H.P."/>
            <person name="Detter J.C."/>
        </authorList>
    </citation>
    <scope>NUCLEOTIDE SEQUENCE [LARGE SCALE GENOMIC DNA]</scope>
    <source>
        <strain evidence="2">DSM 16069 / KCTC 12182 / SW-125</strain>
    </source>
</reference>
<dbReference type="Proteomes" id="UP000001231">
    <property type="component" value="Chromosome"/>
</dbReference>
<evidence type="ECO:0000313" key="2">
    <source>
        <dbReference type="Proteomes" id="UP000001231"/>
    </source>
</evidence>
<dbReference type="eggNOG" id="ENOG503401Y">
    <property type="taxonomic scope" value="Bacteria"/>
</dbReference>
<proteinExistence type="predicted"/>
<dbReference type="KEGG" id="kko:Kkor_0812"/>
<name>C7RAB3_KANKD</name>
<accession>C7RAB3</accession>
<keyword evidence="2" id="KW-1185">Reference proteome</keyword>
<organism evidence="1 2">
    <name type="scientific">Kangiella koreensis (strain DSM 16069 / JCM 12317 / KCTC 12182 / SW-125)</name>
    <dbReference type="NCBI Taxonomy" id="523791"/>
    <lineage>
        <taxon>Bacteria</taxon>
        <taxon>Pseudomonadati</taxon>
        <taxon>Pseudomonadota</taxon>
        <taxon>Gammaproteobacteria</taxon>
        <taxon>Kangiellales</taxon>
        <taxon>Kangiellaceae</taxon>
        <taxon>Kangiella</taxon>
    </lineage>
</organism>
<sequence>MFSKEISLSKLSKQDIAQSVESTLDRIVPKVNDRTWVVEYLYRHKIGNKLPRGKKFNIYRGIESKGKWINEAKKFNCQISNSNYTNRISPFLLSQLTFLSYATMKRECQLNTGVVFDVIKMLEGDKNFAPSTELSKHRIAFNNNGILKNYEHSHVPMLPNAYLEMMAKLQTQKRIVYHIDDTSLAVNIKKVENEVKSKGASKPGRMTGHWMVTRTTNGKTYYLGVFPHSRGALDDHWIYEQVIESERYLNV</sequence>
<evidence type="ECO:0000313" key="1">
    <source>
        <dbReference type="EMBL" id="ACV26232.1"/>
    </source>
</evidence>
<gene>
    <name evidence="1" type="ordered locus">Kkor_0812</name>
</gene>
<dbReference type="EMBL" id="CP001707">
    <property type="protein sequence ID" value="ACV26232.1"/>
    <property type="molecule type" value="Genomic_DNA"/>
</dbReference>
<protein>
    <submittedName>
        <fullName evidence="1">Uncharacterized protein</fullName>
    </submittedName>
</protein>
<dbReference type="InParanoid" id="C7RAB3"/>
<dbReference type="AlphaFoldDB" id="C7RAB3"/>
<dbReference type="HOGENOM" id="CLU_1106001_0_0_6"/>